<dbReference type="GO" id="GO:0001174">
    <property type="term" value="P:transcriptional start site selection at RNA polymerase II promoter"/>
    <property type="evidence" value="ECO:0007669"/>
    <property type="project" value="EnsemblFungi"/>
</dbReference>
<protein>
    <submittedName>
        <fullName evidence="8">High mobility group protein 1</fullName>
    </submittedName>
</protein>
<dbReference type="Proteomes" id="UP000029867">
    <property type="component" value="Unassembled WGS sequence"/>
</dbReference>
<evidence type="ECO:0000313" key="9">
    <source>
        <dbReference type="Proteomes" id="UP000029867"/>
    </source>
</evidence>
<gene>
    <name evidence="8" type="ORF">BOH78_3863</name>
    <name evidence="6" type="ORF">C5L36_0E04260</name>
    <name evidence="7" type="ORF">JL09_g4543</name>
</gene>
<dbReference type="GO" id="GO:0044804">
    <property type="term" value="P:nucleophagy"/>
    <property type="evidence" value="ECO:0007669"/>
    <property type="project" value="EnsemblFungi"/>
</dbReference>
<name>A0A099NWF8_PICKU</name>
<reference evidence="7" key="2">
    <citation type="submission" date="2014-08" db="EMBL/GenBank/DDBJ databases">
        <title>Exploiting Issatchenkia orientalis SD108 for Succinic Acid Production.</title>
        <authorList>
            <person name="Xiao H."/>
            <person name="Shao Z."/>
            <person name="Jiang Y."/>
            <person name="Dole S."/>
            <person name="Zhao H."/>
        </authorList>
    </citation>
    <scope>NUCLEOTIDE SEQUENCE [LARGE SCALE GENOMIC DNA]</scope>
    <source>
        <strain evidence="7">SD108</strain>
    </source>
</reference>
<dbReference type="GO" id="GO:0008301">
    <property type="term" value="F:DNA binding, bending"/>
    <property type="evidence" value="ECO:0007669"/>
    <property type="project" value="EnsemblFungi"/>
</dbReference>
<feature type="compositionally biased region" description="Basic residues" evidence="4">
    <location>
        <begin position="209"/>
        <end position="222"/>
    </location>
</feature>
<dbReference type="GO" id="GO:0003690">
    <property type="term" value="F:double-stranded DNA binding"/>
    <property type="evidence" value="ECO:0007669"/>
    <property type="project" value="EnsemblFungi"/>
</dbReference>
<reference evidence="6 11" key="5">
    <citation type="submission" date="2018-06" db="EMBL/GenBank/DDBJ databases">
        <title>Population genomics shows no distinction between pathogenic Candida krusei and environmental Pichia kudriavzevii: One species, four names.</title>
        <authorList>
            <person name="Douglass A.P."/>
            <person name="Offei B."/>
            <person name="Braun-Galleani S."/>
            <person name="Coughlan A.Y."/>
            <person name="Martos A."/>
            <person name="Ortiz-Merino R.A."/>
            <person name="Byrne K.P."/>
            <person name="Wolfe K.H."/>
        </authorList>
    </citation>
    <scope>NUCLEOTIDE SEQUENCE [LARGE SCALE GENOMIC DNA]</scope>
    <source>
        <strain evidence="6 11">CBS573</strain>
    </source>
</reference>
<dbReference type="PROSITE" id="PS50118">
    <property type="entry name" value="HMG_BOX_2"/>
    <property type="match status" value="1"/>
</dbReference>
<organism evidence="7 9">
    <name type="scientific">Pichia kudriavzevii</name>
    <name type="common">Yeast</name>
    <name type="synonym">Issatchenkia orientalis</name>
    <dbReference type="NCBI Taxonomy" id="4909"/>
    <lineage>
        <taxon>Eukaryota</taxon>
        <taxon>Fungi</taxon>
        <taxon>Dikarya</taxon>
        <taxon>Ascomycota</taxon>
        <taxon>Saccharomycotina</taxon>
        <taxon>Pichiomycetes</taxon>
        <taxon>Pichiales</taxon>
        <taxon>Pichiaceae</taxon>
        <taxon>Pichia</taxon>
    </lineage>
</organism>
<dbReference type="GO" id="GO:0006265">
    <property type="term" value="P:DNA topological change"/>
    <property type="evidence" value="ECO:0007669"/>
    <property type="project" value="EnsemblFungi"/>
</dbReference>
<dbReference type="HOGENOM" id="CLU_076155_1_0_1"/>
<dbReference type="SMART" id="SM00398">
    <property type="entry name" value="HMG"/>
    <property type="match status" value="1"/>
</dbReference>
<dbReference type="Pfam" id="PF00505">
    <property type="entry name" value="HMG_box"/>
    <property type="match status" value="1"/>
</dbReference>
<dbReference type="GO" id="GO:2001034">
    <property type="term" value="P:positive regulation of double-strand break repair via nonhomologous end joining"/>
    <property type="evidence" value="ECO:0007669"/>
    <property type="project" value="EnsemblFungi"/>
</dbReference>
<dbReference type="STRING" id="4909.A0A099NWF8"/>
<dbReference type="OrthoDB" id="5550281at2759"/>
<evidence type="ECO:0000256" key="2">
    <source>
        <dbReference type="ARBA" id="ARBA00023242"/>
    </source>
</evidence>
<dbReference type="GO" id="GO:0000400">
    <property type="term" value="F:four-way junction DNA binding"/>
    <property type="evidence" value="ECO:0007669"/>
    <property type="project" value="EnsemblFungi"/>
</dbReference>
<evidence type="ECO:0000313" key="10">
    <source>
        <dbReference type="Proteomes" id="UP000189274"/>
    </source>
</evidence>
<evidence type="ECO:0000313" key="8">
    <source>
        <dbReference type="EMBL" id="ONH72358.1"/>
    </source>
</evidence>
<dbReference type="SUPFAM" id="SSF47095">
    <property type="entry name" value="HMG-box"/>
    <property type="match status" value="1"/>
</dbReference>
<dbReference type="InterPro" id="IPR051965">
    <property type="entry name" value="ChromReg_NeuronalGeneExpr"/>
</dbReference>
<dbReference type="GO" id="GO:0070550">
    <property type="term" value="P:rDNA chromatin condensation"/>
    <property type="evidence" value="ECO:0007669"/>
    <property type="project" value="EnsemblFungi"/>
</dbReference>
<dbReference type="InterPro" id="IPR009071">
    <property type="entry name" value="HMG_box_dom"/>
</dbReference>
<dbReference type="GO" id="GO:0005829">
    <property type="term" value="C:cytosol"/>
    <property type="evidence" value="ECO:0007669"/>
    <property type="project" value="EnsemblFungi"/>
</dbReference>
<feature type="region of interest" description="Disordered" evidence="4">
    <location>
        <begin position="195"/>
        <end position="222"/>
    </location>
</feature>
<dbReference type="AlphaFoldDB" id="A0A099NWF8"/>
<dbReference type="Proteomes" id="UP000189274">
    <property type="component" value="Unassembled WGS sequence"/>
</dbReference>
<dbReference type="EMBL" id="CP028777">
    <property type="protein sequence ID" value="AWU78371.1"/>
    <property type="molecule type" value="Genomic_DNA"/>
</dbReference>
<dbReference type="PANTHER" id="PTHR46040">
    <property type="entry name" value="HIGH MOBILITY GROUP PROTEIN 2"/>
    <property type="match status" value="1"/>
</dbReference>
<evidence type="ECO:0000313" key="11">
    <source>
        <dbReference type="Proteomes" id="UP000249293"/>
    </source>
</evidence>
<evidence type="ECO:0000259" key="5">
    <source>
        <dbReference type="PROSITE" id="PS50118"/>
    </source>
</evidence>
<evidence type="ECO:0000256" key="1">
    <source>
        <dbReference type="ARBA" id="ARBA00023125"/>
    </source>
</evidence>
<reference evidence="10" key="3">
    <citation type="journal article" date="2017" name="Genome Announc.">
        <title>Genome sequences of Cyberlindnera fabianii 65, Pichia kudriavzevii 129, and Saccharomyces cerevisiae 131 isolated from fermented masau fruits in Zimbabwe.</title>
        <authorList>
            <person name="van Rijswijck I.M.H."/>
            <person name="Derks M.F.L."/>
            <person name="Abee T."/>
            <person name="de Ridder D."/>
            <person name="Smid E.J."/>
        </authorList>
    </citation>
    <scope>NUCLEOTIDE SEQUENCE [LARGE SCALE GENOMIC DNA]</scope>
    <source>
        <strain evidence="10">129</strain>
    </source>
</reference>
<dbReference type="EMBL" id="MQVM01000022">
    <property type="protein sequence ID" value="ONH72358.1"/>
    <property type="molecule type" value="Genomic_DNA"/>
</dbReference>
<dbReference type="GO" id="GO:0006338">
    <property type="term" value="P:chromatin remodeling"/>
    <property type="evidence" value="ECO:0007669"/>
    <property type="project" value="EnsemblFungi"/>
</dbReference>
<dbReference type="GO" id="GO:0032040">
    <property type="term" value="C:small-subunit processome"/>
    <property type="evidence" value="ECO:0007669"/>
    <property type="project" value="EnsemblFungi"/>
</dbReference>
<dbReference type="GO" id="GO:0033553">
    <property type="term" value="C:rDNA heterochromatin"/>
    <property type="evidence" value="ECO:0007669"/>
    <property type="project" value="EnsemblFungi"/>
</dbReference>
<sequence length="222" mass="25096">MADELKTVKDSLVASLFALSKAANEVSKNIIDLNNLVDTSVSSSSSSSATSSLSNSRRLKKKNDIEAYDVVEDVPHDELLAPHVIEKKVRKRKAIKDPNAPKKPLTSYILFFNSLRSQVAEKNTGMSQTEIAKLISQQWKEMPDEEKAYWRGLYEKEKVRYDSEMSKYNASKLPDLTDIDHGNIDIDDIIIPELDMDNHGGLDQDEPKKKKSKKSKKVKKDE</sequence>
<proteinExistence type="predicted"/>
<feature type="DNA-binding region" description="HMG box" evidence="3">
    <location>
        <begin position="101"/>
        <end position="169"/>
    </location>
</feature>
<keyword evidence="1 3" id="KW-0238">DNA-binding</keyword>
<accession>A0A099NWF8</accession>
<evidence type="ECO:0000313" key="7">
    <source>
        <dbReference type="EMBL" id="KGK36304.1"/>
    </source>
</evidence>
<keyword evidence="11" id="KW-1185">Reference proteome</keyword>
<dbReference type="GO" id="GO:0060962">
    <property type="term" value="P:regulation of ribosomal protein gene transcription by RNA polymerase II"/>
    <property type="evidence" value="ECO:0007669"/>
    <property type="project" value="EnsemblFungi"/>
</dbReference>
<dbReference type="PANTHER" id="PTHR46040:SF3">
    <property type="entry name" value="HIGH MOBILITY GROUP PROTEIN 2"/>
    <property type="match status" value="1"/>
</dbReference>
<evidence type="ECO:0000256" key="4">
    <source>
        <dbReference type="SAM" id="MobiDB-lite"/>
    </source>
</evidence>
<keyword evidence="2 3" id="KW-0539">Nucleus</keyword>
<dbReference type="Proteomes" id="UP000249293">
    <property type="component" value="Chromosome 5"/>
</dbReference>
<evidence type="ECO:0000313" key="6">
    <source>
        <dbReference type="EMBL" id="AWU78371.1"/>
    </source>
</evidence>
<dbReference type="eggNOG" id="KOG0381">
    <property type="taxonomic scope" value="Eukaryota"/>
</dbReference>
<reference evidence="9" key="1">
    <citation type="journal article" date="2014" name="Microb. Cell Fact.">
        <title>Exploiting Issatchenkia orientalis SD108 for succinic acid production.</title>
        <authorList>
            <person name="Xiao H."/>
            <person name="Shao Z."/>
            <person name="Jiang Y."/>
            <person name="Dole S."/>
            <person name="Zhao H."/>
        </authorList>
    </citation>
    <scope>NUCLEOTIDE SEQUENCE [LARGE SCALE GENOMIC DNA]</scope>
    <source>
        <strain evidence="9">SD108</strain>
    </source>
</reference>
<feature type="domain" description="HMG box" evidence="5">
    <location>
        <begin position="101"/>
        <end position="169"/>
    </location>
</feature>
<dbReference type="InterPro" id="IPR036910">
    <property type="entry name" value="HMG_box_dom_sf"/>
</dbReference>
<dbReference type="GO" id="GO:0006356">
    <property type="term" value="P:regulation of transcription by RNA polymerase I"/>
    <property type="evidence" value="ECO:0007669"/>
    <property type="project" value="EnsemblFungi"/>
</dbReference>
<dbReference type="VEuPathDB" id="FungiDB:C5L36_0E04260"/>
<dbReference type="EMBL" id="JQFK01000084">
    <property type="protein sequence ID" value="KGK36304.1"/>
    <property type="molecule type" value="Genomic_DNA"/>
</dbReference>
<dbReference type="Gene3D" id="1.10.30.10">
    <property type="entry name" value="High mobility group box domain"/>
    <property type="match status" value="1"/>
</dbReference>
<reference evidence="8" key="4">
    <citation type="submission" date="2017-01" db="EMBL/GenBank/DDBJ databases">
        <authorList>
            <person name="Mah S.A."/>
            <person name="Swanson W.J."/>
            <person name="Moy G.W."/>
            <person name="Vacquier V.D."/>
        </authorList>
    </citation>
    <scope>NUCLEOTIDE SEQUENCE [LARGE SCALE GENOMIC DNA]</scope>
    <source>
        <strain evidence="8">129</strain>
    </source>
</reference>
<feature type="compositionally biased region" description="Basic and acidic residues" evidence="4">
    <location>
        <begin position="196"/>
        <end position="208"/>
    </location>
</feature>
<evidence type="ECO:0000256" key="3">
    <source>
        <dbReference type="PROSITE-ProRule" id="PRU00267"/>
    </source>
</evidence>